<accession>A0ABX2VZ07</accession>
<dbReference type="RefSeq" id="XP_045282099.1">
    <property type="nucleotide sequence ID" value="XM_045426618.1"/>
</dbReference>
<dbReference type="Proteomes" id="UP000002039">
    <property type="component" value="Unassembled WGS sequence"/>
</dbReference>
<gene>
    <name evidence="1" type="ORF">BDCG_17506</name>
</gene>
<proteinExistence type="predicted"/>
<reference evidence="2" key="1">
    <citation type="journal article" date="2015" name="PLoS Genet.">
        <title>The dynamic genome and transcriptome of the human fungal pathogen Blastomyces and close relative Emmonsia.</title>
        <authorList>
            <person name="Munoz J.F."/>
            <person name="Gauthier G.M."/>
            <person name="Desjardins C.A."/>
            <person name="Gallo J.E."/>
            <person name="Holder J."/>
            <person name="Sullivan T.D."/>
            <person name="Marty A.J."/>
            <person name="Carmen J.C."/>
            <person name="Chen Z."/>
            <person name="Ding L."/>
            <person name="Gujja S."/>
            <person name="Magrini V."/>
            <person name="Misas E."/>
            <person name="Mitreva M."/>
            <person name="Priest M."/>
            <person name="Saif S."/>
            <person name="Whiston E.A."/>
            <person name="Young S."/>
            <person name="Zeng Q."/>
            <person name="Goldman W.E."/>
            <person name="Mardis E.R."/>
            <person name="Taylor J.W."/>
            <person name="McEwen J.G."/>
            <person name="Clay O.K."/>
            <person name="Klein B.S."/>
            <person name="Cuomo C.A."/>
        </authorList>
    </citation>
    <scope>NUCLEOTIDE SEQUENCE [LARGE SCALE GENOMIC DNA]</scope>
    <source>
        <strain evidence="2">ER-3 / ATCC MYA-2586</strain>
    </source>
</reference>
<name>A0ABX2VZ07_AJEDR</name>
<keyword evidence="2" id="KW-1185">Reference proteome</keyword>
<sequence length="86" mass="10003">MDITWLEHTSHIFSATTQLNQPHANHLSNQKPINSRHGYSLNEDSFPHYYYFSSGFSPVQPLSPRRSLLTLFTLFFSFSHLLIFST</sequence>
<evidence type="ECO:0000313" key="1">
    <source>
        <dbReference type="EMBL" id="OAT02372.1"/>
    </source>
</evidence>
<dbReference type="GeneID" id="69032398"/>
<organism evidence="1 2">
    <name type="scientific">Ajellomyces dermatitidis (strain ER-3 / ATCC MYA-2586)</name>
    <name type="common">Blastomyces dermatitidis</name>
    <dbReference type="NCBI Taxonomy" id="559297"/>
    <lineage>
        <taxon>Eukaryota</taxon>
        <taxon>Fungi</taxon>
        <taxon>Dikarya</taxon>
        <taxon>Ascomycota</taxon>
        <taxon>Pezizomycotina</taxon>
        <taxon>Eurotiomycetes</taxon>
        <taxon>Eurotiomycetidae</taxon>
        <taxon>Onygenales</taxon>
        <taxon>Ajellomycetaceae</taxon>
        <taxon>Blastomyces</taxon>
    </lineage>
</organism>
<evidence type="ECO:0000313" key="2">
    <source>
        <dbReference type="Proteomes" id="UP000002039"/>
    </source>
</evidence>
<protein>
    <submittedName>
        <fullName evidence="1">Uncharacterized protein</fullName>
    </submittedName>
</protein>
<dbReference type="EMBL" id="EQ999980">
    <property type="protein sequence ID" value="OAT02372.1"/>
    <property type="molecule type" value="Genomic_DNA"/>
</dbReference>